<name>A0A9D4VWK2_PEA</name>
<feature type="compositionally biased region" description="Acidic residues" evidence="1">
    <location>
        <begin position="121"/>
        <end position="134"/>
    </location>
</feature>
<sequence>MTTPTYVSRSYDTQVFRLRPLNNDNDVLRFMEDIRGFLVIDVYAEHIVEEINIKDIIYEEVNGEDANVEGAKEEVNNEGENEKENAEGANEEVNNEGENEEANVEDSKEESETDPGYNITSEDDKEGDKDDIDELNLGPNVGVGWKTIIPKATIE</sequence>
<evidence type="ECO:0000313" key="3">
    <source>
        <dbReference type="Proteomes" id="UP001058974"/>
    </source>
</evidence>
<feature type="compositionally biased region" description="Acidic residues" evidence="1">
    <location>
        <begin position="89"/>
        <end position="113"/>
    </location>
</feature>
<feature type="compositionally biased region" description="Basic and acidic residues" evidence="1">
    <location>
        <begin position="70"/>
        <end position="86"/>
    </location>
</feature>
<dbReference type="EMBL" id="JAMSHJ010000007">
    <property type="protein sequence ID" value="KAI5391001.1"/>
    <property type="molecule type" value="Genomic_DNA"/>
</dbReference>
<accession>A0A9D4VWK2</accession>
<dbReference type="Gramene" id="Psat07G0602400-T1">
    <property type="protein sequence ID" value="KAI5391001.1"/>
    <property type="gene ID" value="KIW84_076024"/>
</dbReference>
<reference evidence="2 3" key="1">
    <citation type="journal article" date="2022" name="Nat. Genet.">
        <title>Improved pea reference genome and pan-genome highlight genomic features and evolutionary characteristics.</title>
        <authorList>
            <person name="Yang T."/>
            <person name="Liu R."/>
            <person name="Luo Y."/>
            <person name="Hu S."/>
            <person name="Wang D."/>
            <person name="Wang C."/>
            <person name="Pandey M.K."/>
            <person name="Ge S."/>
            <person name="Xu Q."/>
            <person name="Li N."/>
            <person name="Li G."/>
            <person name="Huang Y."/>
            <person name="Saxena R.K."/>
            <person name="Ji Y."/>
            <person name="Li M."/>
            <person name="Yan X."/>
            <person name="He Y."/>
            <person name="Liu Y."/>
            <person name="Wang X."/>
            <person name="Xiang C."/>
            <person name="Varshney R.K."/>
            <person name="Ding H."/>
            <person name="Gao S."/>
            <person name="Zong X."/>
        </authorList>
    </citation>
    <scope>NUCLEOTIDE SEQUENCE [LARGE SCALE GENOMIC DNA]</scope>
    <source>
        <strain evidence="2 3">cv. Zhongwan 6</strain>
    </source>
</reference>
<protein>
    <submittedName>
        <fullName evidence="2">Uncharacterized protein</fullName>
    </submittedName>
</protein>
<keyword evidence="3" id="KW-1185">Reference proteome</keyword>
<gene>
    <name evidence="2" type="ORF">KIW84_076024</name>
</gene>
<evidence type="ECO:0000313" key="2">
    <source>
        <dbReference type="EMBL" id="KAI5391001.1"/>
    </source>
</evidence>
<proteinExistence type="predicted"/>
<feature type="region of interest" description="Disordered" evidence="1">
    <location>
        <begin position="64"/>
        <end position="155"/>
    </location>
</feature>
<dbReference type="AlphaFoldDB" id="A0A9D4VWK2"/>
<dbReference type="Proteomes" id="UP001058974">
    <property type="component" value="Chromosome 7"/>
</dbReference>
<organism evidence="2 3">
    <name type="scientific">Pisum sativum</name>
    <name type="common">Garden pea</name>
    <name type="synonym">Lathyrus oleraceus</name>
    <dbReference type="NCBI Taxonomy" id="3888"/>
    <lineage>
        <taxon>Eukaryota</taxon>
        <taxon>Viridiplantae</taxon>
        <taxon>Streptophyta</taxon>
        <taxon>Embryophyta</taxon>
        <taxon>Tracheophyta</taxon>
        <taxon>Spermatophyta</taxon>
        <taxon>Magnoliopsida</taxon>
        <taxon>eudicotyledons</taxon>
        <taxon>Gunneridae</taxon>
        <taxon>Pentapetalae</taxon>
        <taxon>rosids</taxon>
        <taxon>fabids</taxon>
        <taxon>Fabales</taxon>
        <taxon>Fabaceae</taxon>
        <taxon>Papilionoideae</taxon>
        <taxon>50 kb inversion clade</taxon>
        <taxon>NPAAA clade</taxon>
        <taxon>Hologalegina</taxon>
        <taxon>IRL clade</taxon>
        <taxon>Fabeae</taxon>
        <taxon>Lathyrus</taxon>
    </lineage>
</organism>
<comment type="caution">
    <text evidence="2">The sequence shown here is derived from an EMBL/GenBank/DDBJ whole genome shotgun (WGS) entry which is preliminary data.</text>
</comment>
<evidence type="ECO:0000256" key="1">
    <source>
        <dbReference type="SAM" id="MobiDB-lite"/>
    </source>
</evidence>